<gene>
    <name evidence="1" type="ORF">LITE_LOCUS11133</name>
</gene>
<comment type="caution">
    <text evidence="1">The sequence shown here is derived from an EMBL/GenBank/DDBJ whole genome shotgun (WGS) entry which is preliminary data.</text>
</comment>
<accession>A0AAV0IV37</accession>
<keyword evidence="2" id="KW-1185">Reference proteome</keyword>
<organism evidence="1 2">
    <name type="scientific">Linum tenue</name>
    <dbReference type="NCBI Taxonomy" id="586396"/>
    <lineage>
        <taxon>Eukaryota</taxon>
        <taxon>Viridiplantae</taxon>
        <taxon>Streptophyta</taxon>
        <taxon>Embryophyta</taxon>
        <taxon>Tracheophyta</taxon>
        <taxon>Spermatophyta</taxon>
        <taxon>Magnoliopsida</taxon>
        <taxon>eudicotyledons</taxon>
        <taxon>Gunneridae</taxon>
        <taxon>Pentapetalae</taxon>
        <taxon>rosids</taxon>
        <taxon>fabids</taxon>
        <taxon>Malpighiales</taxon>
        <taxon>Linaceae</taxon>
        <taxon>Linum</taxon>
    </lineage>
</organism>
<sequence>MFVFLVQVYVCSIIPLLDWYVDSKVGIGASFGSFGGHSEKLERNTSSFP</sequence>
<dbReference type="AlphaFoldDB" id="A0AAV0IV37"/>
<dbReference type="EMBL" id="CAMGYJ010000004">
    <property type="protein sequence ID" value="CAI0401292.1"/>
    <property type="molecule type" value="Genomic_DNA"/>
</dbReference>
<dbReference type="Proteomes" id="UP001154282">
    <property type="component" value="Unassembled WGS sequence"/>
</dbReference>
<proteinExistence type="predicted"/>
<protein>
    <submittedName>
        <fullName evidence="1">Uncharacterized protein</fullName>
    </submittedName>
</protein>
<evidence type="ECO:0000313" key="1">
    <source>
        <dbReference type="EMBL" id="CAI0401292.1"/>
    </source>
</evidence>
<name>A0AAV0IV37_9ROSI</name>
<evidence type="ECO:0000313" key="2">
    <source>
        <dbReference type="Proteomes" id="UP001154282"/>
    </source>
</evidence>
<reference evidence="1" key="1">
    <citation type="submission" date="2022-08" db="EMBL/GenBank/DDBJ databases">
        <authorList>
            <person name="Gutierrez-Valencia J."/>
        </authorList>
    </citation>
    <scope>NUCLEOTIDE SEQUENCE</scope>
</reference>